<proteinExistence type="inferred from homology"/>
<keyword evidence="4 5" id="KW-0408">Iron</keyword>
<feature type="transmembrane region" description="Helical" evidence="5">
    <location>
        <begin position="196"/>
        <end position="219"/>
    </location>
</feature>
<evidence type="ECO:0000256" key="1">
    <source>
        <dbReference type="ARBA" id="ARBA00010342"/>
    </source>
</evidence>
<evidence type="ECO:0000259" key="7">
    <source>
        <dbReference type="Pfam" id="PF03918"/>
    </source>
</evidence>
<gene>
    <name evidence="8" type="primary">ccmF</name>
    <name evidence="8" type="ORF">SOCE26_063380</name>
</gene>
<accession>A0A2L0EZX9</accession>
<keyword evidence="5" id="KW-0812">Transmembrane</keyword>
<feature type="domain" description="CcmH/CycL/Ccl2/NrfF N-terminal" evidence="7">
    <location>
        <begin position="121"/>
        <end position="235"/>
    </location>
</feature>
<evidence type="ECO:0000256" key="5">
    <source>
        <dbReference type="RuleBase" id="RU364112"/>
    </source>
</evidence>
<keyword evidence="5" id="KW-1133">Transmembrane helix</keyword>
<dbReference type="Gene3D" id="1.10.8.640">
    <property type="entry name" value="Cytochrome C biogenesis protein"/>
    <property type="match status" value="1"/>
</dbReference>
<dbReference type="GO" id="GO:0046872">
    <property type="term" value="F:metal ion binding"/>
    <property type="evidence" value="ECO:0007669"/>
    <property type="project" value="UniProtKB-KW"/>
</dbReference>
<keyword evidence="5" id="KW-0472">Membrane</keyword>
<reference evidence="8 9" key="1">
    <citation type="submission" date="2015-09" db="EMBL/GenBank/DDBJ databases">
        <title>Sorangium comparison.</title>
        <authorList>
            <person name="Zaburannyi N."/>
            <person name="Bunk B."/>
            <person name="Overmann J."/>
            <person name="Mueller R."/>
        </authorList>
    </citation>
    <scope>NUCLEOTIDE SEQUENCE [LARGE SCALE GENOMIC DNA]</scope>
    <source>
        <strain evidence="8 9">So ce26</strain>
    </source>
</reference>
<evidence type="ECO:0000313" key="9">
    <source>
        <dbReference type="Proteomes" id="UP000238348"/>
    </source>
</evidence>
<evidence type="ECO:0000256" key="3">
    <source>
        <dbReference type="ARBA" id="ARBA00022723"/>
    </source>
</evidence>
<comment type="similarity">
    <text evidence="1 5">Belongs to the CcmH/CycL/Ccl2/NrfF family.</text>
</comment>
<dbReference type="InterPro" id="IPR005616">
    <property type="entry name" value="CcmH/CycL/Ccl2/NrfF_N"/>
</dbReference>
<evidence type="ECO:0000256" key="2">
    <source>
        <dbReference type="ARBA" id="ARBA00022617"/>
    </source>
</evidence>
<keyword evidence="3 5" id="KW-0479">Metal-binding</keyword>
<evidence type="ECO:0000256" key="6">
    <source>
        <dbReference type="SAM" id="MobiDB-lite"/>
    </source>
</evidence>
<evidence type="ECO:0000313" key="8">
    <source>
        <dbReference type="EMBL" id="AUX44868.1"/>
    </source>
</evidence>
<evidence type="ECO:0000256" key="4">
    <source>
        <dbReference type="ARBA" id="ARBA00023004"/>
    </source>
</evidence>
<dbReference type="Proteomes" id="UP000238348">
    <property type="component" value="Chromosome"/>
</dbReference>
<keyword evidence="5" id="KW-0732">Signal</keyword>
<dbReference type="InterPro" id="IPR038297">
    <property type="entry name" value="CcmH/CycL/NrfF/Ccl2_sf"/>
</dbReference>
<name>A0A2L0EZX9_SORCE</name>
<sequence length="257" mass="27658">MPGVAGLGWQYVTVSHLVERRRGIPAFGSDMAARRHARHRVAGPRRLEALACLAMIQREHGGSAEDPARSPHGAGDVSSPSRLRLLRSSRWRRAAALAAVAASVAFSGRAEPATPGHAEAELVDSTPAPGERALAARLLAPCCWDQTLDVHESEVASALRREIRARLRRGEASGAIEQDLVARYGDRLRAAPSSGLLGKVALGLMLGIAATFLGVFALLRSWRRSAEQPEPSSVALTAGVRDEYDERLDDELRERDA</sequence>
<protein>
    <recommendedName>
        <fullName evidence="5">Cytochrome c-type biogenesis protein</fullName>
    </recommendedName>
</protein>
<organism evidence="8 9">
    <name type="scientific">Sorangium cellulosum</name>
    <name type="common">Polyangium cellulosum</name>
    <dbReference type="NCBI Taxonomy" id="56"/>
    <lineage>
        <taxon>Bacteria</taxon>
        <taxon>Pseudomonadati</taxon>
        <taxon>Myxococcota</taxon>
        <taxon>Polyangia</taxon>
        <taxon>Polyangiales</taxon>
        <taxon>Polyangiaceae</taxon>
        <taxon>Sorangium</taxon>
    </lineage>
</organism>
<keyword evidence="2 5" id="KW-0349">Heme</keyword>
<feature type="region of interest" description="Disordered" evidence="6">
    <location>
        <begin position="61"/>
        <end position="80"/>
    </location>
</feature>
<dbReference type="EMBL" id="CP012673">
    <property type="protein sequence ID" value="AUX44868.1"/>
    <property type="molecule type" value="Genomic_DNA"/>
</dbReference>
<dbReference type="Pfam" id="PF03918">
    <property type="entry name" value="CcmH"/>
    <property type="match status" value="1"/>
</dbReference>
<dbReference type="AlphaFoldDB" id="A0A2L0EZX9"/>
<comment type="function">
    <text evidence="5">Possible subunit of a heme lyase.</text>
</comment>